<dbReference type="Pfam" id="PF04548">
    <property type="entry name" value="AIG1"/>
    <property type="match status" value="1"/>
</dbReference>
<dbReference type="CDD" id="cd00882">
    <property type="entry name" value="Ras_like_GTPase"/>
    <property type="match status" value="1"/>
</dbReference>
<dbReference type="InterPro" id="IPR006703">
    <property type="entry name" value="G_AIG1"/>
</dbReference>
<reference evidence="3" key="2">
    <citation type="submission" date="2023-05" db="EMBL/GenBank/DDBJ databases">
        <authorList>
            <consortium name="Lawrence Berkeley National Laboratory"/>
            <person name="Steindorff A."/>
            <person name="Hensen N."/>
            <person name="Bonometti L."/>
            <person name="Westerberg I."/>
            <person name="Brannstrom I.O."/>
            <person name="Guillou S."/>
            <person name="Cros-Aarteil S."/>
            <person name="Calhoun S."/>
            <person name="Haridas S."/>
            <person name="Kuo A."/>
            <person name="Mondo S."/>
            <person name="Pangilinan J."/>
            <person name="Riley R."/>
            <person name="Labutti K."/>
            <person name="Andreopoulos B."/>
            <person name="Lipzen A."/>
            <person name="Chen C."/>
            <person name="Yanf M."/>
            <person name="Daum C."/>
            <person name="Ng V."/>
            <person name="Clum A."/>
            <person name="Ohm R."/>
            <person name="Martin F."/>
            <person name="Silar P."/>
            <person name="Natvig D."/>
            <person name="Lalanne C."/>
            <person name="Gautier V."/>
            <person name="Ament-Velasquez S.L."/>
            <person name="Kruys A."/>
            <person name="Hutchinson M.I."/>
            <person name="Powell A.J."/>
            <person name="Barry K."/>
            <person name="Miller A.N."/>
            <person name="Grigoriev I.V."/>
            <person name="Debuchy R."/>
            <person name="Gladieux P."/>
            <person name="Thoren M.H."/>
            <person name="Johannesson H."/>
        </authorList>
    </citation>
    <scope>NUCLEOTIDE SEQUENCE</scope>
    <source>
        <strain evidence="3">PSN243</strain>
    </source>
</reference>
<dbReference type="Proteomes" id="UP001321760">
    <property type="component" value="Unassembled WGS sequence"/>
</dbReference>
<evidence type="ECO:0000259" key="2">
    <source>
        <dbReference type="Pfam" id="PF04548"/>
    </source>
</evidence>
<dbReference type="Gene3D" id="3.40.50.300">
    <property type="entry name" value="P-loop containing nucleotide triphosphate hydrolases"/>
    <property type="match status" value="1"/>
</dbReference>
<feature type="domain" description="AIG1-type G" evidence="2">
    <location>
        <begin position="7"/>
        <end position="170"/>
    </location>
</feature>
<sequence length="226" mass="24520">MPADIVILLIGDVGSGKTSFARYATGENVSVKIPHTTDCTTYTTKCHGKHFRIIDTPGLDDFPAGNLAILKEIAQLLRDGNYPKVGGAIFFHRITDGRFGGSARAHLDVFKAICGDSFVHQVVFATTMWDKAACDKLGGYQTNHKELEDRYFRLGSNKGRAMKFHNTMKSAEGFLDFFASIQAQVQLLFAEEIKTLGSSLSAVRKTAAGKVVIAQGKKGPSSCAIL</sequence>
<evidence type="ECO:0000313" key="3">
    <source>
        <dbReference type="EMBL" id="KAK4450498.1"/>
    </source>
</evidence>
<accession>A0AAV9GQH4</accession>
<name>A0AAV9GQH4_9PEZI</name>
<dbReference type="GO" id="GO:0005525">
    <property type="term" value="F:GTP binding"/>
    <property type="evidence" value="ECO:0007669"/>
    <property type="project" value="InterPro"/>
</dbReference>
<dbReference type="AlphaFoldDB" id="A0AAV9GQH4"/>
<reference evidence="3" key="1">
    <citation type="journal article" date="2023" name="Mol. Phylogenet. Evol.">
        <title>Genome-scale phylogeny and comparative genomics of the fungal order Sordariales.</title>
        <authorList>
            <person name="Hensen N."/>
            <person name="Bonometti L."/>
            <person name="Westerberg I."/>
            <person name="Brannstrom I.O."/>
            <person name="Guillou S."/>
            <person name="Cros-Aarteil S."/>
            <person name="Calhoun S."/>
            <person name="Haridas S."/>
            <person name="Kuo A."/>
            <person name="Mondo S."/>
            <person name="Pangilinan J."/>
            <person name="Riley R."/>
            <person name="LaButti K."/>
            <person name="Andreopoulos B."/>
            <person name="Lipzen A."/>
            <person name="Chen C."/>
            <person name="Yan M."/>
            <person name="Daum C."/>
            <person name="Ng V."/>
            <person name="Clum A."/>
            <person name="Steindorff A."/>
            <person name="Ohm R.A."/>
            <person name="Martin F."/>
            <person name="Silar P."/>
            <person name="Natvig D.O."/>
            <person name="Lalanne C."/>
            <person name="Gautier V."/>
            <person name="Ament-Velasquez S.L."/>
            <person name="Kruys A."/>
            <person name="Hutchinson M.I."/>
            <person name="Powell A.J."/>
            <person name="Barry K."/>
            <person name="Miller A.N."/>
            <person name="Grigoriev I.V."/>
            <person name="Debuchy R."/>
            <person name="Gladieux P."/>
            <person name="Hiltunen Thoren M."/>
            <person name="Johannesson H."/>
        </authorList>
    </citation>
    <scope>NUCLEOTIDE SEQUENCE</scope>
    <source>
        <strain evidence="3">PSN243</strain>
    </source>
</reference>
<dbReference type="InterPro" id="IPR027417">
    <property type="entry name" value="P-loop_NTPase"/>
</dbReference>
<keyword evidence="4" id="KW-1185">Reference proteome</keyword>
<gene>
    <name evidence="3" type="ORF">QBC34DRAFT_296938</name>
</gene>
<comment type="caution">
    <text evidence="3">The sequence shown here is derived from an EMBL/GenBank/DDBJ whole genome shotgun (WGS) entry which is preliminary data.</text>
</comment>
<keyword evidence="1" id="KW-0547">Nucleotide-binding</keyword>
<protein>
    <submittedName>
        <fullName evidence="3">Nucleolar GTP-binding protein 1</fullName>
    </submittedName>
</protein>
<dbReference type="EMBL" id="MU865932">
    <property type="protein sequence ID" value="KAK4450498.1"/>
    <property type="molecule type" value="Genomic_DNA"/>
</dbReference>
<dbReference type="SUPFAM" id="SSF52540">
    <property type="entry name" value="P-loop containing nucleoside triphosphate hydrolases"/>
    <property type="match status" value="1"/>
</dbReference>
<proteinExistence type="predicted"/>
<organism evidence="3 4">
    <name type="scientific">Podospora aff. communis PSN243</name>
    <dbReference type="NCBI Taxonomy" id="3040156"/>
    <lineage>
        <taxon>Eukaryota</taxon>
        <taxon>Fungi</taxon>
        <taxon>Dikarya</taxon>
        <taxon>Ascomycota</taxon>
        <taxon>Pezizomycotina</taxon>
        <taxon>Sordariomycetes</taxon>
        <taxon>Sordariomycetidae</taxon>
        <taxon>Sordariales</taxon>
        <taxon>Podosporaceae</taxon>
        <taxon>Podospora</taxon>
    </lineage>
</organism>
<evidence type="ECO:0000313" key="4">
    <source>
        <dbReference type="Proteomes" id="UP001321760"/>
    </source>
</evidence>
<evidence type="ECO:0000256" key="1">
    <source>
        <dbReference type="ARBA" id="ARBA00022741"/>
    </source>
</evidence>